<keyword evidence="2" id="KW-1185">Reference proteome</keyword>
<organism evidence="1 2">
    <name type="scientific">Symbiodinium necroappetens</name>
    <dbReference type="NCBI Taxonomy" id="1628268"/>
    <lineage>
        <taxon>Eukaryota</taxon>
        <taxon>Sar</taxon>
        <taxon>Alveolata</taxon>
        <taxon>Dinophyceae</taxon>
        <taxon>Suessiales</taxon>
        <taxon>Symbiodiniaceae</taxon>
        <taxon>Symbiodinium</taxon>
    </lineage>
</organism>
<dbReference type="EMBL" id="CAJNJA010016506">
    <property type="protein sequence ID" value="CAE7382337.1"/>
    <property type="molecule type" value="Genomic_DNA"/>
</dbReference>
<comment type="caution">
    <text evidence="1">The sequence shown here is derived from an EMBL/GenBank/DDBJ whole genome shotgun (WGS) entry which is preliminary data.</text>
</comment>
<gene>
    <name evidence="1" type="ORF">SNEC2469_LOCUS10349</name>
</gene>
<evidence type="ECO:0000313" key="2">
    <source>
        <dbReference type="Proteomes" id="UP000601435"/>
    </source>
</evidence>
<name>A0A812QFX2_9DINO</name>
<sequence length="139" mass="15262">MKRSCDAGDWEEVRLPVSTMLYSQAWPVCDDSADDDEQDFHLSAASVRRSSLAMEEDQKTGRVVQSKLDKSLRLLKAESEKNRSELLGAAASRGLDGVLFPGGALTLLAPRLAVVDDDKQDGVMQQLISDMFTKMSLKA</sequence>
<dbReference type="OrthoDB" id="424423at2759"/>
<reference evidence="1" key="1">
    <citation type="submission" date="2021-02" db="EMBL/GenBank/DDBJ databases">
        <authorList>
            <person name="Dougan E. K."/>
            <person name="Rhodes N."/>
            <person name="Thang M."/>
            <person name="Chan C."/>
        </authorList>
    </citation>
    <scope>NUCLEOTIDE SEQUENCE</scope>
</reference>
<dbReference type="AlphaFoldDB" id="A0A812QFX2"/>
<dbReference type="Proteomes" id="UP000601435">
    <property type="component" value="Unassembled WGS sequence"/>
</dbReference>
<protein>
    <submittedName>
        <fullName evidence="1">Uncharacterized protein</fullName>
    </submittedName>
</protein>
<accession>A0A812QFX2</accession>
<proteinExistence type="predicted"/>
<evidence type="ECO:0000313" key="1">
    <source>
        <dbReference type="EMBL" id="CAE7382337.1"/>
    </source>
</evidence>